<evidence type="ECO:0000256" key="2">
    <source>
        <dbReference type="ARBA" id="ARBA00022490"/>
    </source>
</evidence>
<keyword evidence="3" id="KW-0677">Repeat</keyword>
<dbReference type="GO" id="GO:0000281">
    <property type="term" value="P:mitotic cytokinesis"/>
    <property type="evidence" value="ECO:0007669"/>
    <property type="project" value="TreeGrafter"/>
</dbReference>
<dbReference type="KEGG" id="soy:115889493"/>
<dbReference type="GO" id="GO:0072686">
    <property type="term" value="C:mitotic spindle"/>
    <property type="evidence" value="ECO:0007669"/>
    <property type="project" value="TreeGrafter"/>
</dbReference>
<evidence type="ECO:0000313" key="8">
    <source>
        <dbReference type="Proteomes" id="UP000504635"/>
    </source>
</evidence>
<evidence type="ECO:0000256" key="1">
    <source>
        <dbReference type="ARBA" id="ARBA00004430"/>
    </source>
</evidence>
<evidence type="ECO:0000256" key="5">
    <source>
        <dbReference type="ARBA" id="ARBA00023273"/>
    </source>
</evidence>
<dbReference type="GO" id="GO:0005930">
    <property type="term" value="C:axoneme"/>
    <property type="evidence" value="ECO:0007669"/>
    <property type="project" value="UniProtKB-SubCell"/>
</dbReference>
<sequence length="418" mass="48717">MTGLPKLPGFNFRDPTLSNFHLSQTFNINNGYKLPKQNYMGIGNRELDCNSVKYIGINDPIRFDPSLTYGRCKTKPLPQFIPHYALYDQKCLTFKAFFKQSVVESRLEFYRVRPVNIIYFLEDDTITVIEPRVSNSGLLQGKLVRRGKIPKYDDGTYWHWKDLAVGKDITIYGVVYHLVECDVFTREYMSSQGLDMADSEEMPYDPYTMNRRLQIMPKVTKTPPADDKLRRFLEYDGKILRFKAAWDDRENELGDLMKFEILYFLADDTVCVKNVQQENSGRDPYPLLLRKIKLPKIYTDTPVTYPSIYLEKTENEVTEYYQPKDFLVGDTIFVLGRDMMLYDCDKFTRDYFKNALGIEQKPGIVVDTPKKELPPPPPPPHDGLGSLQDSLQNTLTFMPKRPRKDVMKQIVNANKYLR</sequence>
<dbReference type="RefSeq" id="XP_030765357.1">
    <property type="nucleotide sequence ID" value="XM_030909497.1"/>
</dbReference>
<protein>
    <submittedName>
        <fullName evidence="9">EF-hand domain-containing protein 1-like</fullName>
    </submittedName>
</protein>
<dbReference type="AlphaFoldDB" id="A0A6J2YPT7"/>
<accession>A0A6J2YPT7</accession>
<dbReference type="OrthoDB" id="10255210at2759"/>
<dbReference type="FunFam" id="2.30.29.170:FF:000004">
    <property type="entry name" value="EF-hand domain containing 2"/>
    <property type="match status" value="1"/>
</dbReference>
<evidence type="ECO:0000313" key="9">
    <source>
        <dbReference type="RefSeq" id="XP_030765357.1"/>
    </source>
</evidence>
<feature type="domain" description="DM10" evidence="7">
    <location>
        <begin position="88"/>
        <end position="193"/>
    </location>
</feature>
<dbReference type="SMART" id="SM00676">
    <property type="entry name" value="DM10"/>
    <property type="match status" value="2"/>
</dbReference>
<feature type="region of interest" description="Disordered" evidence="6">
    <location>
        <begin position="368"/>
        <end position="388"/>
    </location>
</feature>
<keyword evidence="2" id="KW-0963">Cytoplasm</keyword>
<dbReference type="PROSITE" id="PS51336">
    <property type="entry name" value="DM10"/>
    <property type="match status" value="2"/>
</dbReference>
<organism evidence="8 9">
    <name type="scientific">Sitophilus oryzae</name>
    <name type="common">Rice weevil</name>
    <name type="synonym">Curculio oryzae</name>
    <dbReference type="NCBI Taxonomy" id="7048"/>
    <lineage>
        <taxon>Eukaryota</taxon>
        <taxon>Metazoa</taxon>
        <taxon>Ecdysozoa</taxon>
        <taxon>Arthropoda</taxon>
        <taxon>Hexapoda</taxon>
        <taxon>Insecta</taxon>
        <taxon>Pterygota</taxon>
        <taxon>Neoptera</taxon>
        <taxon>Endopterygota</taxon>
        <taxon>Coleoptera</taxon>
        <taxon>Polyphaga</taxon>
        <taxon>Cucujiformia</taxon>
        <taxon>Curculionidae</taxon>
        <taxon>Dryophthorinae</taxon>
        <taxon>Sitophilus</taxon>
    </lineage>
</organism>
<dbReference type="InterPro" id="IPR006602">
    <property type="entry name" value="DM10_dom"/>
</dbReference>
<dbReference type="InterPro" id="IPR040193">
    <property type="entry name" value="EFHC1/EFHC2/EFHB"/>
</dbReference>
<proteinExistence type="predicted"/>
<evidence type="ECO:0000256" key="4">
    <source>
        <dbReference type="ARBA" id="ARBA00023212"/>
    </source>
</evidence>
<reference evidence="9" key="1">
    <citation type="submission" date="2025-08" db="UniProtKB">
        <authorList>
            <consortium name="RefSeq"/>
        </authorList>
    </citation>
    <scope>IDENTIFICATION</scope>
    <source>
        <tissue evidence="9">Gonads</tissue>
    </source>
</reference>
<keyword evidence="4" id="KW-0206">Cytoskeleton</keyword>
<evidence type="ECO:0000256" key="3">
    <source>
        <dbReference type="ARBA" id="ARBA00022737"/>
    </source>
</evidence>
<evidence type="ECO:0000256" key="6">
    <source>
        <dbReference type="SAM" id="MobiDB-lite"/>
    </source>
</evidence>
<dbReference type="Gene3D" id="2.30.29.170">
    <property type="match status" value="2"/>
</dbReference>
<dbReference type="GO" id="GO:0060285">
    <property type="term" value="P:cilium-dependent cell motility"/>
    <property type="evidence" value="ECO:0007669"/>
    <property type="project" value="TreeGrafter"/>
</dbReference>
<keyword evidence="5" id="KW-0966">Cell projection</keyword>
<dbReference type="Proteomes" id="UP000504635">
    <property type="component" value="Unplaced"/>
</dbReference>
<dbReference type="GeneID" id="115889493"/>
<dbReference type="GO" id="GO:0007052">
    <property type="term" value="P:mitotic spindle organization"/>
    <property type="evidence" value="ECO:0007669"/>
    <property type="project" value="TreeGrafter"/>
</dbReference>
<feature type="domain" description="DM10" evidence="7">
    <location>
        <begin position="236"/>
        <end position="356"/>
    </location>
</feature>
<dbReference type="PANTHER" id="PTHR12086:SF9">
    <property type="entry name" value="EF-HAND DOMAIN-CONTAINING PROTEIN 1"/>
    <property type="match status" value="1"/>
</dbReference>
<dbReference type="FunFam" id="2.30.29.170:FF:000001">
    <property type="entry name" value="EF-hand domain containing 1"/>
    <property type="match status" value="1"/>
</dbReference>
<gene>
    <name evidence="9" type="primary">LOC115889493</name>
</gene>
<evidence type="ECO:0000259" key="7">
    <source>
        <dbReference type="PROSITE" id="PS51336"/>
    </source>
</evidence>
<dbReference type="InParanoid" id="A0A6J2YPT7"/>
<dbReference type="Pfam" id="PF06565">
    <property type="entry name" value="DM10_dom"/>
    <property type="match status" value="2"/>
</dbReference>
<dbReference type="PANTHER" id="PTHR12086">
    <property type="entry name" value="EF-HAND DOMAIN C-TERMINAL CONTAINING PROTEIN"/>
    <property type="match status" value="1"/>
</dbReference>
<dbReference type="GO" id="GO:0043014">
    <property type="term" value="F:alpha-tubulin binding"/>
    <property type="evidence" value="ECO:0007669"/>
    <property type="project" value="TreeGrafter"/>
</dbReference>
<keyword evidence="8" id="KW-1185">Reference proteome</keyword>
<comment type="subcellular location">
    <subcellularLocation>
        <location evidence="1">Cytoplasm</location>
        <location evidence="1">Cytoskeleton</location>
        <location evidence="1">Cilium axoneme</location>
    </subcellularLocation>
</comment>
<name>A0A6J2YPT7_SITOR</name>